<comment type="caution">
    <text evidence="1">The sequence shown here is derived from an EMBL/GenBank/DDBJ whole genome shotgun (WGS) entry which is preliminary data.</text>
</comment>
<reference evidence="1 2" key="1">
    <citation type="submission" date="2023-08" db="EMBL/GenBank/DDBJ databases">
        <title>Black Yeasts Isolated from many extreme environments.</title>
        <authorList>
            <person name="Coleine C."/>
            <person name="Stajich J.E."/>
            <person name="Selbmann L."/>
        </authorList>
    </citation>
    <scope>NUCLEOTIDE SEQUENCE [LARGE SCALE GENOMIC DNA]</scope>
    <source>
        <strain evidence="1 2">CCFEE 5792</strain>
    </source>
</reference>
<name>A0AAV9N5Y9_9EURO</name>
<dbReference type="RefSeq" id="XP_064703807.1">
    <property type="nucleotide sequence ID" value="XM_064849583.1"/>
</dbReference>
<evidence type="ECO:0000313" key="2">
    <source>
        <dbReference type="Proteomes" id="UP001358417"/>
    </source>
</evidence>
<proteinExistence type="predicted"/>
<dbReference type="AlphaFoldDB" id="A0AAV9N5Y9"/>
<accession>A0AAV9N5Y9</accession>
<protein>
    <submittedName>
        <fullName evidence="1">Uncharacterized protein</fullName>
    </submittedName>
</protein>
<gene>
    <name evidence="1" type="ORF">LTR84_006019</name>
</gene>
<organism evidence="1 2">
    <name type="scientific">Exophiala bonariae</name>
    <dbReference type="NCBI Taxonomy" id="1690606"/>
    <lineage>
        <taxon>Eukaryota</taxon>
        <taxon>Fungi</taxon>
        <taxon>Dikarya</taxon>
        <taxon>Ascomycota</taxon>
        <taxon>Pezizomycotina</taxon>
        <taxon>Eurotiomycetes</taxon>
        <taxon>Chaetothyriomycetidae</taxon>
        <taxon>Chaetothyriales</taxon>
        <taxon>Herpotrichiellaceae</taxon>
        <taxon>Exophiala</taxon>
    </lineage>
</organism>
<dbReference type="Proteomes" id="UP001358417">
    <property type="component" value="Unassembled WGS sequence"/>
</dbReference>
<keyword evidence="2" id="KW-1185">Reference proteome</keyword>
<sequence>MLEAEDLGDVEVDPVVVVDGADVDVDVAEVFDPVVVLLVEDFSPLVVPVVIVDDGGNVDGMDVGVLLIINALEVVNELVAPVKVGVLLPPMLAAALADELGFDEVVEVVGRVEVDKDTELDLELELAVIELEAPDDELKVLADLVDVDDVAETILELVVLENVAVDVDVEIVTVEVLTPLLEVVDEANPEFMLVDDACVVAVDVLTDEN</sequence>
<dbReference type="GeneID" id="89974193"/>
<evidence type="ECO:0000313" key="1">
    <source>
        <dbReference type="EMBL" id="KAK5048349.1"/>
    </source>
</evidence>
<dbReference type="EMBL" id="JAVRRD010000022">
    <property type="protein sequence ID" value="KAK5048349.1"/>
    <property type="molecule type" value="Genomic_DNA"/>
</dbReference>